<accession>A0A0H4T2Y1</accession>
<dbReference type="GO" id="GO:0019843">
    <property type="term" value="F:rRNA binding"/>
    <property type="evidence" value="ECO:0007669"/>
    <property type="project" value="UniProtKB-UniRule"/>
</dbReference>
<evidence type="ECO:0000256" key="1">
    <source>
        <dbReference type="ARBA" id="ARBA00009451"/>
    </source>
</evidence>
<dbReference type="Pfam" id="PF00237">
    <property type="entry name" value="Ribosomal_L22"/>
    <property type="match status" value="1"/>
</dbReference>
<comment type="function">
    <text evidence="7">The globular domain of the protein is located near the polypeptide exit tunnel on the outside of the subunit, while an extended beta-hairpin is found that lines the wall of the exit tunnel in the center of the 70S ribosome.</text>
</comment>
<dbReference type="EMBL" id="KT006948">
    <property type="protein sequence ID" value="AKQ01045.1"/>
    <property type="molecule type" value="Genomic_DNA"/>
</dbReference>
<name>A0A0H4T2Y1_9BACT</name>
<organism evidence="11">
    <name type="scientific">uncultured Parcubacteria bacterium Rifle_16ft_4_minimus_13933</name>
    <dbReference type="NCBI Taxonomy" id="1665134"/>
    <lineage>
        <taxon>Bacteria</taxon>
        <taxon>Candidatus Parcubacteria</taxon>
        <taxon>environmental samples</taxon>
    </lineage>
</organism>
<evidence type="ECO:0000256" key="2">
    <source>
        <dbReference type="ARBA" id="ARBA00022730"/>
    </source>
</evidence>
<dbReference type="NCBIfam" id="TIGR01044">
    <property type="entry name" value="rplV_bact"/>
    <property type="match status" value="1"/>
</dbReference>
<dbReference type="Gene3D" id="3.90.470.10">
    <property type="entry name" value="Ribosomal protein L22/L17"/>
    <property type="match status" value="1"/>
</dbReference>
<sequence length="122" mass="13907">MRAILKNYRQSPRKVRLVANLIKGKNVSAAQNDLSFLIKRASDPMKKLLESAIANALENFKVPAENLFVKDVRVEKGLVLKRFMPRAFGRASEIKKRSSHIKIILEEKKPAEIKKPIVKSKK</sequence>
<gene>
    <name evidence="7" type="primary">rplV</name>
</gene>
<keyword evidence="3 7" id="KW-0694">RNA-binding</keyword>
<evidence type="ECO:0000313" key="11">
    <source>
        <dbReference type="EMBL" id="AKQ01045.1"/>
    </source>
</evidence>
<dbReference type="PROSITE" id="PS00464">
    <property type="entry name" value="RIBOSOMAL_L22"/>
    <property type="match status" value="1"/>
</dbReference>
<dbReference type="InterPro" id="IPR036394">
    <property type="entry name" value="Ribosomal_uL22_sf"/>
</dbReference>
<keyword evidence="5 7" id="KW-0687">Ribonucleoprotein</keyword>
<evidence type="ECO:0000256" key="7">
    <source>
        <dbReference type="HAMAP-Rule" id="MF_01331"/>
    </source>
</evidence>
<evidence type="ECO:0000256" key="4">
    <source>
        <dbReference type="ARBA" id="ARBA00022980"/>
    </source>
</evidence>
<reference evidence="11" key="1">
    <citation type="journal article" date="2015" name="ISME J.">
        <title>Aquifer environment selects for microbial species cohorts in sediment and groundwater.</title>
        <authorList>
            <person name="Hug L.A."/>
            <person name="Thomas B.C."/>
            <person name="Brown C.T."/>
            <person name="Frischkorn K.R."/>
            <person name="Williams K.H."/>
            <person name="Tringe S.G."/>
            <person name="Banfield J.F."/>
        </authorList>
    </citation>
    <scope>NUCLEOTIDE SEQUENCE</scope>
</reference>
<comment type="similarity">
    <text evidence="1 7 8">Belongs to the universal ribosomal protein uL22 family.</text>
</comment>
<dbReference type="InterPro" id="IPR005727">
    <property type="entry name" value="Ribosomal_uL22_bac/chlpt-type"/>
</dbReference>
<dbReference type="SUPFAM" id="SSF54843">
    <property type="entry name" value="Ribosomal protein L22"/>
    <property type="match status" value="1"/>
</dbReference>
<dbReference type="HAMAP" id="MF_01331_B">
    <property type="entry name" value="Ribosomal_uL22_B"/>
    <property type="match status" value="1"/>
</dbReference>
<evidence type="ECO:0000256" key="3">
    <source>
        <dbReference type="ARBA" id="ARBA00022884"/>
    </source>
</evidence>
<evidence type="ECO:0000256" key="10">
    <source>
        <dbReference type="RuleBase" id="RU004008"/>
    </source>
</evidence>
<proteinExistence type="inferred from homology"/>
<keyword evidence="4 7" id="KW-0689">Ribosomal protein</keyword>
<dbReference type="GO" id="GO:0022625">
    <property type="term" value="C:cytosolic large ribosomal subunit"/>
    <property type="evidence" value="ECO:0007669"/>
    <property type="project" value="TreeGrafter"/>
</dbReference>
<dbReference type="PANTHER" id="PTHR13501">
    <property type="entry name" value="CHLOROPLAST 50S RIBOSOMAL PROTEIN L22-RELATED"/>
    <property type="match status" value="1"/>
</dbReference>
<dbReference type="PANTHER" id="PTHR13501:SF8">
    <property type="entry name" value="LARGE RIBOSOMAL SUBUNIT PROTEIN UL22M"/>
    <property type="match status" value="1"/>
</dbReference>
<dbReference type="GO" id="GO:0006412">
    <property type="term" value="P:translation"/>
    <property type="evidence" value="ECO:0007669"/>
    <property type="project" value="UniProtKB-UniRule"/>
</dbReference>
<dbReference type="InterPro" id="IPR047867">
    <property type="entry name" value="Ribosomal_uL22_bac/org-type"/>
</dbReference>
<comment type="function">
    <text evidence="7 10">This protein binds specifically to 23S rRNA; its binding is stimulated by other ribosomal proteins, e.g., L4, L17, and L20. It is important during the early stages of 50S assembly. It makes multiple contacts with different domains of the 23S rRNA in the assembled 50S subunit and ribosome.</text>
</comment>
<dbReference type="InterPro" id="IPR018260">
    <property type="entry name" value="Ribosomal_uL22_CS"/>
</dbReference>
<evidence type="ECO:0000256" key="8">
    <source>
        <dbReference type="RuleBase" id="RU004005"/>
    </source>
</evidence>
<keyword evidence="2 7" id="KW-0699">rRNA-binding</keyword>
<evidence type="ECO:0000256" key="5">
    <source>
        <dbReference type="ARBA" id="ARBA00023274"/>
    </source>
</evidence>
<dbReference type="InterPro" id="IPR001063">
    <property type="entry name" value="Ribosomal_uL22"/>
</dbReference>
<evidence type="ECO:0000256" key="9">
    <source>
        <dbReference type="RuleBase" id="RU004006"/>
    </source>
</evidence>
<evidence type="ECO:0000256" key="6">
    <source>
        <dbReference type="ARBA" id="ARBA00035207"/>
    </source>
</evidence>
<dbReference type="CDD" id="cd00336">
    <property type="entry name" value="Ribosomal_L22"/>
    <property type="match status" value="1"/>
</dbReference>
<dbReference type="AlphaFoldDB" id="A0A0H4T2Y1"/>
<dbReference type="GO" id="GO:0003735">
    <property type="term" value="F:structural constituent of ribosome"/>
    <property type="evidence" value="ECO:0007669"/>
    <property type="project" value="InterPro"/>
</dbReference>
<comment type="subunit">
    <text evidence="7 9">Part of the 50S ribosomal subunit.</text>
</comment>
<protein>
    <recommendedName>
        <fullName evidence="6 7">Large ribosomal subunit protein uL22</fullName>
    </recommendedName>
</protein>